<evidence type="ECO:0000313" key="11">
    <source>
        <dbReference type="Proteomes" id="UP001562354"/>
    </source>
</evidence>
<keyword evidence="7" id="KW-0539">Nucleus</keyword>
<dbReference type="PROSITE" id="PS50048">
    <property type="entry name" value="ZN2_CY6_FUNGAL_2"/>
    <property type="match status" value="1"/>
</dbReference>
<keyword evidence="5" id="KW-0238">DNA-binding</keyword>
<evidence type="ECO:0000256" key="3">
    <source>
        <dbReference type="ARBA" id="ARBA00022833"/>
    </source>
</evidence>
<feature type="domain" description="Zn(2)-C6 fungal-type" evidence="9">
    <location>
        <begin position="51"/>
        <end position="81"/>
    </location>
</feature>
<protein>
    <recommendedName>
        <fullName evidence="9">Zn(2)-C6 fungal-type domain-containing protein</fullName>
    </recommendedName>
</protein>
<evidence type="ECO:0000256" key="7">
    <source>
        <dbReference type="ARBA" id="ARBA00023242"/>
    </source>
</evidence>
<dbReference type="PANTHER" id="PTHR47782">
    <property type="entry name" value="ZN(II)2CYS6 TRANSCRIPTION FACTOR (EUROFUNG)-RELATED"/>
    <property type="match status" value="1"/>
</dbReference>
<dbReference type="SUPFAM" id="SSF57701">
    <property type="entry name" value="Zn2/Cys6 DNA-binding domain"/>
    <property type="match status" value="1"/>
</dbReference>
<evidence type="ECO:0000256" key="5">
    <source>
        <dbReference type="ARBA" id="ARBA00023125"/>
    </source>
</evidence>
<dbReference type="Pfam" id="PF04082">
    <property type="entry name" value="Fungal_trans"/>
    <property type="match status" value="1"/>
</dbReference>
<feature type="compositionally biased region" description="Polar residues" evidence="8">
    <location>
        <begin position="1"/>
        <end position="12"/>
    </location>
</feature>
<dbReference type="Gene3D" id="4.10.240.10">
    <property type="entry name" value="Zn(2)-C6 fungal-type DNA-binding domain"/>
    <property type="match status" value="1"/>
</dbReference>
<dbReference type="Proteomes" id="UP001562354">
    <property type="component" value="Unassembled WGS sequence"/>
</dbReference>
<comment type="subcellular location">
    <subcellularLocation>
        <location evidence="1">Nucleus</location>
    </subcellularLocation>
</comment>
<dbReference type="InterPro" id="IPR007219">
    <property type="entry name" value="XnlR_reg_dom"/>
</dbReference>
<evidence type="ECO:0000259" key="9">
    <source>
        <dbReference type="PROSITE" id="PS50048"/>
    </source>
</evidence>
<name>A0ABR3PKT4_9PEZI</name>
<dbReference type="GeneID" id="95979123"/>
<dbReference type="CDD" id="cd00067">
    <property type="entry name" value="GAL4"/>
    <property type="match status" value="1"/>
</dbReference>
<evidence type="ECO:0000256" key="2">
    <source>
        <dbReference type="ARBA" id="ARBA00022723"/>
    </source>
</evidence>
<dbReference type="InterPro" id="IPR052202">
    <property type="entry name" value="Yeast_MetPath_Reg"/>
</dbReference>
<organism evidence="10 11">
    <name type="scientific">Neodothiora populina</name>
    <dbReference type="NCBI Taxonomy" id="2781224"/>
    <lineage>
        <taxon>Eukaryota</taxon>
        <taxon>Fungi</taxon>
        <taxon>Dikarya</taxon>
        <taxon>Ascomycota</taxon>
        <taxon>Pezizomycotina</taxon>
        <taxon>Dothideomycetes</taxon>
        <taxon>Dothideomycetidae</taxon>
        <taxon>Dothideales</taxon>
        <taxon>Dothioraceae</taxon>
        <taxon>Neodothiora</taxon>
    </lineage>
</organism>
<dbReference type="PANTHER" id="PTHR47782:SF8">
    <property type="entry name" value="ZN(II)2CYS6 TRANSCRIPTION FACTOR (EUROFUNG)"/>
    <property type="match status" value="1"/>
</dbReference>
<dbReference type="EMBL" id="JBFMKM010000004">
    <property type="protein sequence ID" value="KAL1306761.1"/>
    <property type="molecule type" value="Genomic_DNA"/>
</dbReference>
<dbReference type="InterPro" id="IPR001138">
    <property type="entry name" value="Zn2Cys6_DnaBD"/>
</dbReference>
<dbReference type="SMART" id="SM00066">
    <property type="entry name" value="GAL4"/>
    <property type="match status" value="1"/>
</dbReference>
<comment type="caution">
    <text evidence="10">The sequence shown here is derived from an EMBL/GenBank/DDBJ whole genome shotgun (WGS) entry which is preliminary data.</text>
</comment>
<keyword evidence="6" id="KW-0804">Transcription</keyword>
<dbReference type="RefSeq" id="XP_069203033.1">
    <property type="nucleotide sequence ID" value="XM_069345205.1"/>
</dbReference>
<keyword evidence="3" id="KW-0862">Zinc</keyword>
<feature type="compositionally biased region" description="Polar residues" evidence="8">
    <location>
        <begin position="632"/>
        <end position="645"/>
    </location>
</feature>
<sequence length="860" mass="95606">MASNFTETSMQAASHPRNTVARPVKSKAVAGNGITQAPDEGSSRIAHTLTACTRCRQRKTRCDPGLPRCGPCERTNFVCEYWDPSKGRNVNRDYVVYLQHRVRNLETQLEKLEKDEDHDDPEVLVRSGAGVKLGEADETKYLGPSSGTQMIRIVMLLAKQFTDSITIKDVVTESKARHAKAMYDAEASKPTSKIYPLTSDVAAEDLPNRGLTDLLVQLYNLKVQPMYPALHEPTFARDVATVYAGNGDDYQCFILRMVIAISLQKMDTQYAGLADSYYLAALKYLQPVIKPMDLKTLQAFALLAEYSLLTPTRTAIYYVMGLAVRLSQALGINEERTITRAKGGGQADCLEVDMRRRLFWCTWVMELGLAHSLGRPSILATGREHIDVAFFEAVPDEYITPEGILPGAPRPTLKKWIAIHFFKMRLLQLEIRRKLYLKKRSHPKDDQDPWFQQMNAKLEAWRDASPTNDDGSGLNKIWFIARYNTMIVMLFRPSPQVSRPTLAAAEKCFNACVYNIYVQREQITLGAIDMTWIFTQAIFMAINTVLWALSYAGIRKNHPKETVEKHLAAAMEAINICSARWPGVTSAISLYEDLIQAILKIYDKDGDIQLPEMTPSDTTSPHPSSEHPARSRTASPATMSSSSVATPPDRTVHSFHRPRNSVEQPPPMPYQASIATSPANQGQSPTNHRSSSGLTNQTGSYFESTTTSPAAYPMGSMSQQSPPINLFDPQSQFNPLPTNFMDYTAAGWNPAYVAAAQGSSPFTYDCNDRNGSSAASYGIAPSSQQYFTGSDPLAYTQDAADSLNPNIWAQDVMQFGNGLDMTQQMELMQSLETEGMQDIQQMITHTSRIWNPQGASHGSS</sequence>
<gene>
    <name evidence="10" type="ORF">AAFC00_005424</name>
</gene>
<evidence type="ECO:0000313" key="10">
    <source>
        <dbReference type="EMBL" id="KAL1306761.1"/>
    </source>
</evidence>
<reference evidence="10 11" key="1">
    <citation type="submission" date="2024-07" db="EMBL/GenBank/DDBJ databases">
        <title>Draft sequence of the Neodothiora populina.</title>
        <authorList>
            <person name="Drown D.D."/>
            <person name="Schuette U.S."/>
            <person name="Buechlein A.B."/>
            <person name="Rusch D.R."/>
            <person name="Winton L.W."/>
            <person name="Adams G.A."/>
        </authorList>
    </citation>
    <scope>NUCLEOTIDE SEQUENCE [LARGE SCALE GENOMIC DNA]</scope>
    <source>
        <strain evidence="10 11">CPC 39397</strain>
    </source>
</reference>
<keyword evidence="4" id="KW-0805">Transcription regulation</keyword>
<feature type="compositionally biased region" description="Low complexity" evidence="8">
    <location>
        <begin position="614"/>
        <end position="623"/>
    </location>
</feature>
<evidence type="ECO:0000256" key="1">
    <source>
        <dbReference type="ARBA" id="ARBA00004123"/>
    </source>
</evidence>
<evidence type="ECO:0000256" key="6">
    <source>
        <dbReference type="ARBA" id="ARBA00023163"/>
    </source>
</evidence>
<evidence type="ECO:0000256" key="4">
    <source>
        <dbReference type="ARBA" id="ARBA00023015"/>
    </source>
</evidence>
<feature type="compositionally biased region" description="Polar residues" evidence="8">
    <location>
        <begin position="673"/>
        <end position="709"/>
    </location>
</feature>
<keyword evidence="11" id="KW-1185">Reference proteome</keyword>
<dbReference type="SMART" id="SM00906">
    <property type="entry name" value="Fungal_trans"/>
    <property type="match status" value="1"/>
</dbReference>
<dbReference type="Pfam" id="PF00172">
    <property type="entry name" value="Zn_clus"/>
    <property type="match status" value="1"/>
</dbReference>
<feature type="region of interest" description="Disordered" evidence="8">
    <location>
        <begin position="609"/>
        <end position="721"/>
    </location>
</feature>
<evidence type="ECO:0000256" key="8">
    <source>
        <dbReference type="SAM" id="MobiDB-lite"/>
    </source>
</evidence>
<accession>A0ABR3PKT4</accession>
<dbReference type="InterPro" id="IPR036864">
    <property type="entry name" value="Zn2-C6_fun-type_DNA-bd_sf"/>
</dbReference>
<feature type="region of interest" description="Disordered" evidence="8">
    <location>
        <begin position="1"/>
        <end position="21"/>
    </location>
</feature>
<proteinExistence type="predicted"/>
<keyword evidence="2" id="KW-0479">Metal-binding</keyword>
<dbReference type="PROSITE" id="PS00463">
    <property type="entry name" value="ZN2_CY6_FUNGAL_1"/>
    <property type="match status" value="1"/>
</dbReference>
<dbReference type="CDD" id="cd12148">
    <property type="entry name" value="fungal_TF_MHR"/>
    <property type="match status" value="1"/>
</dbReference>